<accession>A0ABV8QK34</accession>
<comment type="catalytic activity">
    <reaction evidence="7">
        <text>D-glucose 6-phosphate + NADP(+) = 6-phospho-D-glucono-1,5-lactone + NADPH + H(+)</text>
        <dbReference type="Rhea" id="RHEA:15841"/>
        <dbReference type="ChEBI" id="CHEBI:15378"/>
        <dbReference type="ChEBI" id="CHEBI:57783"/>
        <dbReference type="ChEBI" id="CHEBI:57955"/>
        <dbReference type="ChEBI" id="CHEBI:58349"/>
        <dbReference type="ChEBI" id="CHEBI:61548"/>
        <dbReference type="EC" id="1.1.1.49"/>
    </reaction>
</comment>
<dbReference type="GO" id="GO:0004345">
    <property type="term" value="F:glucose-6-phosphate dehydrogenase activity"/>
    <property type="evidence" value="ECO:0007669"/>
    <property type="project" value="UniProtKB-EC"/>
</dbReference>
<dbReference type="InterPro" id="IPR036291">
    <property type="entry name" value="NAD(P)-bd_dom_sf"/>
</dbReference>
<keyword evidence="5 7" id="KW-0560">Oxidoreductase</keyword>
<evidence type="ECO:0000256" key="6">
    <source>
        <dbReference type="ARBA" id="ARBA00023277"/>
    </source>
</evidence>
<evidence type="ECO:0000256" key="1">
    <source>
        <dbReference type="ARBA" id="ARBA00004937"/>
    </source>
</evidence>
<feature type="binding site" evidence="7">
    <location>
        <position position="214"/>
    </location>
    <ligand>
        <name>substrate</name>
    </ligand>
</feature>
<feature type="active site" description="Proton acceptor" evidence="7">
    <location>
        <position position="238"/>
    </location>
</feature>
<dbReference type="PIRSF" id="PIRSF000110">
    <property type="entry name" value="G6PD"/>
    <property type="match status" value="1"/>
</dbReference>
<evidence type="ECO:0000313" key="10">
    <source>
        <dbReference type="EMBL" id="MFC4260005.1"/>
    </source>
</evidence>
<evidence type="ECO:0000256" key="2">
    <source>
        <dbReference type="ARBA" id="ARBA00009975"/>
    </source>
</evidence>
<dbReference type="Pfam" id="PF00479">
    <property type="entry name" value="G6PD_N"/>
    <property type="match status" value="1"/>
</dbReference>
<dbReference type="InterPro" id="IPR022675">
    <property type="entry name" value="G6P_DH_C"/>
</dbReference>
<sequence>MEINNTVFDLVLFGALGDLAQRKLWPALYQLERAGLLAAESRILALAREEMEPGAFATRTAKRLEAQLDASDLDRNTVQALLGKVEYQAFDFSEAERYSVLKQWREQRSVPLIVYMATQPSIYGLIGEGLHEAQCIVADTRVVVEKPIGHDLRSSREINDQLARYFNESQIFRIDHYLGKETVQNLIALRFANNLFAAQWNQNHISHVEITVAERVGIEGRWGYFDEAGQMRDMVQNHLLQLLCLIAMDPPSDLSADSIRDEKVKILKTLRAITPDLMATHLVRGQYTAGTSDGNPVPGYLEEEGAVRESCTETFVAIKAEIENWRWVGVPFYLRTGKRLPEKVSQIIIHFKPAPHYIFDPDQKHLAHNKLIIRLQPDEGISLEVLTKDQGLDKGMRLRQGPLQLNFSKAFDTARIPDAYERLLWEVIKGNQYLFVRRDEVEFAWRWVDRLIADWESSGEAPRRYVAGTWGPVASIAMMARDGRSWYEEDV</sequence>
<comment type="caution">
    <text evidence="7">Lacks conserved residue(s) required for the propagation of feature annotation.</text>
</comment>
<dbReference type="PANTHER" id="PTHR23429:SF0">
    <property type="entry name" value="GLUCOSE-6-PHOSPHATE 1-DEHYDROGENASE"/>
    <property type="match status" value="1"/>
</dbReference>
<evidence type="ECO:0000256" key="7">
    <source>
        <dbReference type="HAMAP-Rule" id="MF_00966"/>
    </source>
</evidence>
<proteinExistence type="inferred from homology"/>
<evidence type="ECO:0000259" key="9">
    <source>
        <dbReference type="Pfam" id="PF02781"/>
    </source>
</evidence>
<comment type="caution">
    <text evidence="10">The sequence shown here is derived from an EMBL/GenBank/DDBJ whole genome shotgun (WGS) entry which is preliminary data.</text>
</comment>
<dbReference type="RefSeq" id="WP_379888094.1">
    <property type="nucleotide sequence ID" value="NZ_JBHSDI010000016.1"/>
</dbReference>
<dbReference type="SUPFAM" id="SSF55347">
    <property type="entry name" value="Glyceraldehyde-3-phosphate dehydrogenase-like, C-terminal domain"/>
    <property type="match status" value="1"/>
</dbReference>
<keyword evidence="3 7" id="KW-0313">Glucose metabolism</keyword>
<dbReference type="EC" id="1.1.1.49" evidence="7"/>
<evidence type="ECO:0000256" key="4">
    <source>
        <dbReference type="ARBA" id="ARBA00022857"/>
    </source>
</evidence>
<dbReference type="PRINTS" id="PR00079">
    <property type="entry name" value="G6PDHDRGNASE"/>
</dbReference>
<reference evidence="11" key="1">
    <citation type="journal article" date="2019" name="Int. J. Syst. Evol. Microbiol.">
        <title>The Global Catalogue of Microorganisms (GCM) 10K type strain sequencing project: providing services to taxonomists for standard genome sequencing and annotation.</title>
        <authorList>
            <consortium name="The Broad Institute Genomics Platform"/>
            <consortium name="The Broad Institute Genome Sequencing Center for Infectious Disease"/>
            <person name="Wu L."/>
            <person name="Ma J."/>
        </authorList>
    </citation>
    <scope>NUCLEOTIDE SEQUENCE [LARGE SCALE GENOMIC DNA]</scope>
    <source>
        <strain evidence="11">CECT 7297</strain>
    </source>
</reference>
<feature type="binding site" evidence="7">
    <location>
        <position position="48"/>
    </location>
    <ligand>
        <name>NADP(+)</name>
        <dbReference type="ChEBI" id="CHEBI:58349"/>
    </ligand>
</feature>
<evidence type="ECO:0000259" key="8">
    <source>
        <dbReference type="Pfam" id="PF00479"/>
    </source>
</evidence>
<dbReference type="InterPro" id="IPR019796">
    <property type="entry name" value="G6P_DH_AS"/>
</dbReference>
<feature type="binding site" evidence="7">
    <location>
        <position position="146"/>
    </location>
    <ligand>
        <name>NADP(+)</name>
        <dbReference type="ChEBI" id="CHEBI:58349"/>
    </ligand>
</feature>
<feature type="domain" description="Glucose-6-phosphate dehydrogenase C-terminal" evidence="9">
    <location>
        <begin position="188"/>
        <end position="486"/>
    </location>
</feature>
<name>A0ABV8QK34_9GAMM</name>
<dbReference type="Proteomes" id="UP001595798">
    <property type="component" value="Unassembled WGS sequence"/>
</dbReference>
<dbReference type="PROSITE" id="PS00069">
    <property type="entry name" value="G6P_DEHYDROGENASE"/>
    <property type="match status" value="1"/>
</dbReference>
<evidence type="ECO:0000256" key="3">
    <source>
        <dbReference type="ARBA" id="ARBA00022526"/>
    </source>
</evidence>
<feature type="binding site" evidence="7">
    <location>
        <begin position="91"/>
        <end position="92"/>
    </location>
    <ligand>
        <name>NADP(+)</name>
        <dbReference type="ChEBI" id="CHEBI:58349"/>
    </ligand>
</feature>
<feature type="binding site" evidence="7">
    <location>
        <position position="180"/>
    </location>
    <ligand>
        <name>substrate</name>
    </ligand>
</feature>
<comment type="function">
    <text evidence="7">Catalyzes the oxidation of glucose 6-phosphate to 6-phosphogluconolactone.</text>
</comment>
<feature type="domain" description="Glucose-6-phosphate dehydrogenase NAD-binding" evidence="8">
    <location>
        <begin position="11"/>
        <end position="185"/>
    </location>
</feature>
<dbReference type="Pfam" id="PF02781">
    <property type="entry name" value="G6PD_C"/>
    <property type="match status" value="1"/>
</dbReference>
<comment type="similarity">
    <text evidence="2 7">Belongs to the glucose-6-phosphate dehydrogenase family.</text>
</comment>
<feature type="binding site" evidence="7">
    <location>
        <position position="343"/>
    </location>
    <ligand>
        <name>substrate</name>
    </ligand>
</feature>
<feature type="binding site" evidence="7">
    <location>
        <position position="233"/>
    </location>
    <ligand>
        <name>substrate</name>
    </ligand>
</feature>
<keyword evidence="6 7" id="KW-0119">Carbohydrate metabolism</keyword>
<evidence type="ECO:0000256" key="5">
    <source>
        <dbReference type="ARBA" id="ARBA00023002"/>
    </source>
</evidence>
<keyword evidence="4 7" id="KW-0521">NADP</keyword>
<protein>
    <recommendedName>
        <fullName evidence="7">Glucose-6-phosphate 1-dehydrogenase</fullName>
        <shortName evidence="7">G6PD</shortName>
        <ecNumber evidence="7">1.1.1.49</ecNumber>
    </recommendedName>
</protein>
<dbReference type="HAMAP" id="MF_00966">
    <property type="entry name" value="G6PD"/>
    <property type="match status" value="1"/>
</dbReference>
<dbReference type="EMBL" id="JBHSDI010000016">
    <property type="protein sequence ID" value="MFC4260005.1"/>
    <property type="molecule type" value="Genomic_DNA"/>
</dbReference>
<keyword evidence="11" id="KW-1185">Reference proteome</keyword>
<organism evidence="10 11">
    <name type="scientific">Marinobacter lacisalsi</name>
    <dbReference type="NCBI Taxonomy" id="475979"/>
    <lineage>
        <taxon>Bacteria</taxon>
        <taxon>Pseudomonadati</taxon>
        <taxon>Pseudomonadota</taxon>
        <taxon>Gammaproteobacteria</taxon>
        <taxon>Pseudomonadales</taxon>
        <taxon>Marinobacteraceae</taxon>
        <taxon>Marinobacter</taxon>
    </lineage>
</organism>
<gene>
    <name evidence="7 10" type="primary">zwf</name>
    <name evidence="10" type="ORF">ACFOZ5_13270</name>
</gene>
<dbReference type="InterPro" id="IPR022674">
    <property type="entry name" value="G6P_DH_NAD-bd"/>
</dbReference>
<dbReference type="NCBIfam" id="TIGR00871">
    <property type="entry name" value="zwf"/>
    <property type="match status" value="1"/>
</dbReference>
<dbReference type="InterPro" id="IPR001282">
    <property type="entry name" value="G6P_DH"/>
</dbReference>
<comment type="pathway">
    <text evidence="1 7">Carbohydrate degradation; pentose phosphate pathway; D-ribulose 5-phosphate from D-glucose 6-phosphate (oxidative stage): step 1/3.</text>
</comment>
<feature type="binding site" evidence="7">
    <location>
        <position position="338"/>
    </location>
    <ligand>
        <name>substrate</name>
    </ligand>
</feature>
<dbReference type="SUPFAM" id="SSF51735">
    <property type="entry name" value="NAD(P)-binding Rossmann-fold domains"/>
    <property type="match status" value="1"/>
</dbReference>
<feature type="binding site" evidence="7">
    <location>
        <position position="176"/>
    </location>
    <ligand>
        <name>substrate</name>
    </ligand>
</feature>
<dbReference type="Gene3D" id="3.40.50.720">
    <property type="entry name" value="NAD(P)-binding Rossmann-like Domain"/>
    <property type="match status" value="1"/>
</dbReference>
<dbReference type="PANTHER" id="PTHR23429">
    <property type="entry name" value="GLUCOSE-6-PHOSPHATE 1-DEHYDROGENASE G6PD"/>
    <property type="match status" value="1"/>
</dbReference>
<evidence type="ECO:0000313" key="11">
    <source>
        <dbReference type="Proteomes" id="UP001595798"/>
    </source>
</evidence>
<dbReference type="Gene3D" id="3.30.360.10">
    <property type="entry name" value="Dihydrodipicolinate Reductase, domain 2"/>
    <property type="match status" value="1"/>
</dbReference>